<dbReference type="GO" id="GO:0007165">
    <property type="term" value="P:signal transduction"/>
    <property type="evidence" value="ECO:0007669"/>
    <property type="project" value="UniProtKB-KW"/>
</dbReference>
<evidence type="ECO:0000256" key="4">
    <source>
        <dbReference type="SAM" id="Phobius"/>
    </source>
</evidence>
<dbReference type="Gene3D" id="1.10.287.950">
    <property type="entry name" value="Methyl-accepting chemotaxis protein"/>
    <property type="match status" value="1"/>
</dbReference>
<name>A0A212KL96_9BACT</name>
<dbReference type="PANTHER" id="PTHR32089:SF112">
    <property type="entry name" value="LYSOZYME-LIKE PROTEIN-RELATED"/>
    <property type="match status" value="1"/>
</dbReference>
<feature type="domain" description="HAMP" evidence="6">
    <location>
        <begin position="334"/>
        <end position="387"/>
    </location>
</feature>
<keyword evidence="4" id="KW-0812">Transmembrane</keyword>
<reference evidence="7" key="1">
    <citation type="submission" date="2016-04" db="EMBL/GenBank/DDBJ databases">
        <authorList>
            <person name="Evans L.H."/>
            <person name="Alamgir A."/>
            <person name="Owens N."/>
            <person name="Weber N.D."/>
            <person name="Virtaneva K."/>
            <person name="Barbian K."/>
            <person name="Babar A."/>
            <person name="Rosenke K."/>
        </authorList>
    </citation>
    <scope>NUCLEOTIDE SEQUENCE</scope>
    <source>
        <strain evidence="7">92-2</strain>
    </source>
</reference>
<dbReference type="Gene3D" id="6.10.340.10">
    <property type="match status" value="1"/>
</dbReference>
<dbReference type="Gene3D" id="3.30.450.20">
    <property type="entry name" value="PAS domain"/>
    <property type="match status" value="1"/>
</dbReference>
<dbReference type="EMBL" id="FLUP01000002">
    <property type="protein sequence ID" value="SBW12449.1"/>
    <property type="molecule type" value="Genomic_DNA"/>
</dbReference>
<dbReference type="PROSITE" id="PS50885">
    <property type="entry name" value="HAMP"/>
    <property type="match status" value="1"/>
</dbReference>
<gene>
    <name evidence="7" type="ORF">KM92DES2_20530</name>
</gene>
<dbReference type="SMART" id="SM00304">
    <property type="entry name" value="HAMP"/>
    <property type="match status" value="1"/>
</dbReference>
<dbReference type="CDD" id="cd11386">
    <property type="entry name" value="MCP_signal"/>
    <property type="match status" value="1"/>
</dbReference>
<dbReference type="Pfam" id="PF00015">
    <property type="entry name" value="MCPsignal"/>
    <property type="match status" value="1"/>
</dbReference>
<evidence type="ECO:0008006" key="8">
    <source>
        <dbReference type="Google" id="ProtNLM"/>
    </source>
</evidence>
<evidence type="ECO:0000256" key="2">
    <source>
        <dbReference type="ARBA" id="ARBA00029447"/>
    </source>
</evidence>
<accession>A0A212KL96</accession>
<dbReference type="SUPFAM" id="SSF55785">
    <property type="entry name" value="PYP-like sensor domain (PAS domain)"/>
    <property type="match status" value="1"/>
</dbReference>
<comment type="similarity">
    <text evidence="2">Belongs to the methyl-accepting chemotaxis (MCP) protein family.</text>
</comment>
<dbReference type="PANTHER" id="PTHR32089">
    <property type="entry name" value="METHYL-ACCEPTING CHEMOTAXIS PROTEIN MCPB"/>
    <property type="match status" value="1"/>
</dbReference>
<organism evidence="7">
    <name type="scientific">uncultured Desulfovibrio sp</name>
    <dbReference type="NCBI Taxonomy" id="167968"/>
    <lineage>
        <taxon>Bacteria</taxon>
        <taxon>Pseudomonadati</taxon>
        <taxon>Thermodesulfobacteriota</taxon>
        <taxon>Desulfovibrionia</taxon>
        <taxon>Desulfovibrionales</taxon>
        <taxon>Desulfovibrionaceae</taxon>
        <taxon>Desulfovibrio</taxon>
        <taxon>environmental samples</taxon>
    </lineage>
</organism>
<dbReference type="SMART" id="SM00283">
    <property type="entry name" value="MA"/>
    <property type="match status" value="1"/>
</dbReference>
<keyword evidence="4" id="KW-0472">Membrane</keyword>
<evidence type="ECO:0000259" key="6">
    <source>
        <dbReference type="PROSITE" id="PS50885"/>
    </source>
</evidence>
<dbReference type="AlphaFoldDB" id="A0A212KL96"/>
<feature type="transmembrane region" description="Helical" evidence="4">
    <location>
        <begin position="12"/>
        <end position="31"/>
    </location>
</feature>
<dbReference type="InterPro" id="IPR003660">
    <property type="entry name" value="HAMP_dom"/>
</dbReference>
<keyword evidence="1 3" id="KW-0807">Transducer</keyword>
<sequence>MALRNIKLSGKLTSIGIAFVLPLGVLLYISVSNINSQISFSSLETQGNSFQRPLEKLLEYLPKAAQPDGQRKVDQAFAELEAANRLHGSDLQFTADGLKIRGRSHLFPGDVAARWEKLKSRQNDAAAFKEGLAQLLEDISGMITHCGDTSNLILDPDLDSYYTMDMTLLTLPQTQRRIASILDFGNTALLESKLGETERREFHTLAAMLHESDYSRILADTQTALNEDPNFYGVSPSLAPKLKAALESYKAATEPFIVMLNSISSGAAISQSEFMVTGEKALDAAFRYWEACAAELDVLLAVRIGDYKTKRATMLLATGLALVLASLLSYLVGRGVTRTIRGMVAYSNAVAAGNLHAILGADGSTAELNQLKNDLEAMVTALKEKLGFVQGILGGIATPCLVVNQEGRITYLNQLLCDFLAMDQKADTYFEAHVTSFFRYNPEVSDVILAALKDKQSTPGRTLEGRDAKGKAFFIKLDATPIYDPAATFIGCFVQFTVLTELREQEEKLITSNRLIYETAEQAGSIAGQVSTAAAELSTVVEQTSKGMNTLHVRTAEAAVAISQMNATAVEIAQNASGASQQADKTMQQARKGAATVQQSVAAISRVKGQTDILKEDISGLGDQVADIGQIMDVITDIADQTNLLALNAAIEAARAGEAGRGFAVVADEVRKLAEKTMRATAEVSSAITAIQSGAGKAAEGMGDAALAVQEATQLADQSGIALHEILELAGLTTDQVRSIATAVEEQSATSEEIHHVLNEVSGVADQTTSGMERSVTAVEQLALQAGALNKLIQKISGKTCQPSDA</sequence>
<feature type="domain" description="Methyl-accepting transducer" evidence="5">
    <location>
        <begin position="526"/>
        <end position="762"/>
    </location>
</feature>
<dbReference type="InterPro" id="IPR004089">
    <property type="entry name" value="MCPsignal_dom"/>
</dbReference>
<protein>
    <recommendedName>
        <fullName evidence="8">Methyl-accepting chemotaxis sensory transducer with Pas/Pac sensor</fullName>
    </recommendedName>
</protein>
<evidence type="ECO:0000256" key="1">
    <source>
        <dbReference type="ARBA" id="ARBA00023224"/>
    </source>
</evidence>
<dbReference type="InterPro" id="IPR035965">
    <property type="entry name" value="PAS-like_dom_sf"/>
</dbReference>
<keyword evidence="4" id="KW-1133">Transmembrane helix</keyword>
<dbReference type="GO" id="GO:0016020">
    <property type="term" value="C:membrane"/>
    <property type="evidence" value="ECO:0007669"/>
    <property type="project" value="InterPro"/>
</dbReference>
<dbReference type="SUPFAM" id="SSF58104">
    <property type="entry name" value="Methyl-accepting chemotaxis protein (MCP) signaling domain"/>
    <property type="match status" value="1"/>
</dbReference>
<evidence type="ECO:0000259" key="5">
    <source>
        <dbReference type="PROSITE" id="PS50111"/>
    </source>
</evidence>
<evidence type="ECO:0000256" key="3">
    <source>
        <dbReference type="PROSITE-ProRule" id="PRU00284"/>
    </source>
</evidence>
<evidence type="ECO:0000313" key="7">
    <source>
        <dbReference type="EMBL" id="SBW12449.1"/>
    </source>
</evidence>
<dbReference type="RefSeq" id="WP_227118320.1">
    <property type="nucleotide sequence ID" value="NZ_LT598928.1"/>
</dbReference>
<dbReference type="PROSITE" id="PS50111">
    <property type="entry name" value="CHEMOTAXIS_TRANSDUC_2"/>
    <property type="match status" value="1"/>
</dbReference>
<proteinExistence type="inferred from homology"/>